<proteinExistence type="predicted"/>
<evidence type="ECO:0008006" key="2">
    <source>
        <dbReference type="Google" id="ProtNLM"/>
    </source>
</evidence>
<name>A0A977PVM4_9CYAN</name>
<dbReference type="AlphaFoldDB" id="A0A977PVM4"/>
<dbReference type="Proteomes" id="UP001065613">
    <property type="component" value="Chromosome"/>
</dbReference>
<dbReference type="KEGG" id="wna:KA717_32765"/>
<evidence type="ECO:0000313" key="1">
    <source>
        <dbReference type="EMBL" id="UXE60313.1"/>
    </source>
</evidence>
<dbReference type="EMBL" id="CP073041">
    <property type="protein sequence ID" value="UXE60313.1"/>
    <property type="molecule type" value="Genomic_DNA"/>
</dbReference>
<reference evidence="1" key="1">
    <citation type="submission" date="2021-04" db="EMBL/GenBank/DDBJ databases">
        <title>Genome sequence of Woronichinia naegeliana from Washington state freshwater lake bloom.</title>
        <authorList>
            <person name="Dreher T.W."/>
        </authorList>
    </citation>
    <scope>NUCLEOTIDE SEQUENCE</scope>
    <source>
        <strain evidence="1">WA131</strain>
    </source>
</reference>
<accession>A0A977PVM4</accession>
<gene>
    <name evidence="1" type="ORF">KA717_32765</name>
</gene>
<organism evidence="1">
    <name type="scientific">Woronichinia naegeliana WA131</name>
    <dbReference type="NCBI Taxonomy" id="2824559"/>
    <lineage>
        <taxon>Bacteria</taxon>
        <taxon>Bacillati</taxon>
        <taxon>Cyanobacteriota</taxon>
        <taxon>Cyanophyceae</taxon>
        <taxon>Synechococcales</taxon>
        <taxon>Coelosphaeriaceae</taxon>
        <taxon>Woronichinia</taxon>
    </lineage>
</organism>
<sequence length="58" mass="6673">MLKIFPSAEIRCLCGDREFIGQAWVRYLLLDPMLAFCSAIPNSNGIKRDRKTVTDREL</sequence>
<protein>
    <recommendedName>
        <fullName evidence="2">Transposase</fullName>
    </recommendedName>
</protein>